<keyword evidence="4 5" id="KW-0732">Signal</keyword>
<feature type="signal peptide" evidence="5">
    <location>
        <begin position="1"/>
        <end position="30"/>
    </location>
</feature>
<dbReference type="Pfam" id="PF17210">
    <property type="entry name" value="SdrD_B"/>
    <property type="match status" value="1"/>
</dbReference>
<dbReference type="InterPro" id="IPR013783">
    <property type="entry name" value="Ig-like_fold"/>
</dbReference>
<comment type="similarity">
    <text evidence="2">Belongs to the serine-aspartate repeat-containing protein (SDr) family.</text>
</comment>
<evidence type="ECO:0000256" key="4">
    <source>
        <dbReference type="ARBA" id="ARBA00022729"/>
    </source>
</evidence>
<dbReference type="GO" id="GO:0005576">
    <property type="term" value="C:extracellular region"/>
    <property type="evidence" value="ECO:0007669"/>
    <property type="project" value="UniProtKB-SubCell"/>
</dbReference>
<comment type="subcellular location">
    <subcellularLocation>
        <location evidence="1">Secreted</location>
    </subcellularLocation>
</comment>
<dbReference type="InterPro" id="IPR033764">
    <property type="entry name" value="Sdr_B"/>
</dbReference>
<name>A0A0L0G5K9_9EUKA</name>
<dbReference type="PANTHER" id="PTHR36108:SF13">
    <property type="entry name" value="COLOSSIN-B-RELATED"/>
    <property type="match status" value="1"/>
</dbReference>
<sequence>MLACAKSGLVMRSLIVWMLVAMLYMKPVSAADQSTCCIRKRNNLIISARIDNNPRTPGGVRVSDVENINTTATPAPSASVSPLLYPGDSPSATPSVALSPSPSITPSNSQILGMINGTVIDLGNEVGVPDIVVILVNTATNEAVSTATTDANGGYSFLDLPLGEYNVIAPSEVITLPIVDGPPDSDDKLFEHAVVLNIQDPTEVGVDFKYLKEATIIGTVTLRNGKNEPLFGVQVGAICLDDSSITLPLAYTDDNGMYSFVQVPDCTWEIIVPPDFNGHPIVSDDPSGSGEKKEVTISPTVRIGVADFEYIPYATISGFVFNIDGNVPVSDVKIKLTCDGLSTERTTSDTGYYEFNALEDCEFTVLAPLTAFTDTFEGTFVGGSGPGDDGDESYVVVVDTDNRGKANVNYFYQSATKGSLSGTLRDYVTKDPIPAGEVVEVACIDGPNREVSQTTTNDDGFYKFSGLDFCTYSVNAPQQTVDGRDIFEGPVDGVDPEHTTTVLLSEGAPDETDIDFEYSSTGSIAGNLFEDTPPTGVPGEQVTAVCLGNSELAYTATTCAVGDAACGVPGSYRFTNLPLCTYTVTVPTTVNDKQIHTGQDTDDTLNAVDIPLTTADQVVEDVDFYYGSPVVPATIDGTVTLLPTGEPIAGVEVTATCLSDPGITLAPVSTDANGYYSFSDVPNCAWTISVPDEVNSVPVTPPTDSPAVIDSENRVAMVDFDYKPIGAISGHTLDDFDDSPISGMLVTLVCSEDGSMQTQTTGEAGDYSFENLKFCTYMVSVLSSSVDVGPIVSGYGDLEPLYESSVSIDDGNRVVEGVDFKYLAQGTIAGTLRDYITQAGIGSQTVTVLCASTGATRETTTNGAGEYRFENLAFCDYTVTVPDGIASVGPIYEGYGVSVPINEAIVSIGLSEPAVGDVDFEYTTLGSVSGAIYVDAADAENGFFGAPVQLTCTDRPDLTPFTETTDDQGRYSFTDIPICAYEIEVPLIVDSKPIASGYDADDSLQLATVTLTIAEPNVVDVNFLYLLPISPSATVSPSPSTSRFIPGTITGTVELEGTDIGVPGITVTATCTDGTVYNETTDGDGSFSFEDMPDCQYTIIVPPTDPNGWPVVSTGETEVEISPENRTEEVEFEYTPLGSIAGATLSDFDKTTPIADLIVELSCDGAVVQTQTTGSLGEYSFTELPPCLYTVTVPTSATDGGDLVSGPSDPAEVHQEAIQGNDVTELNFYYLPKGTIAGTLSHHVTEVPLTGENVTIACLDNPAVTITNTTDASGNYEFTNLVFCTYSVVAPESTPAGPIFSGPDDFSGDDGLEYATVVILNPQSPEEGDVDFTYAEVGSVSGTIYEDFIGEGNGVGEVLVTLECTGANTFELTVLTDGAGEYAFAEIPICDYIITVPQVVNSTSGVIPLYSGYDTDTSLDTAKIEVSSEAPNIIEVNFIYKMLPSTTASPSPSTSPIVPAVISGTVSGLEDGAGIPGVPVTAACTTDGNIVYTTTTIADGSYAFSEGVADCTYAVSVPENFDGEPIKGPSSETVSITPTERTAEADFTYLPLGTISGLTLNDFDQSPLPNVTVMLTCAAVMVPTTTDGSGFYLFENLEDCIYTVTVPPSVLTADFDGIIVDGPVDSDSQKEIHSIEINSDNLKKDNVDFKYLPQGTISGNLQDFVSTVGIVNQTVTLTCTDPETSMTTQTDENGNYEFHVTVICTANTSNFYEVQTNADGTYVIDDVKDCDYTVSVPETFNGEPIKGLSSKTVSITPADRTGEADFVYVPLGTISGYTLNDFDQSPLATVEVTLSCKGVDETRTTNTSGYYIFENLGDCNYTVTAPPSVSSDDFEGIIVKGPEDDDTVKRKHDVNINSNNLEVEQVNFKYLPQGTISGNLQDFVSTDGIANETVTLTCTDPETSMSTQTDADGNLRDFVSSDGIESQTVTVTCSDPEISKSTQTEADGSYEFTGLGYCEYTVVAPGTVDTVGDIFEGPIDEDGVISSTKVDITFADPSEVGVDFSYTTVGSISGTIYEDTSAPSNGVKNVTITLVCTEADNYSLTRVTDADGSYAFNGIPLCEYTISVPEEVSATGGTKPIYEGHDNDDTKTEADVTIDLAQKDVIDVDFLYKVPAVISGTVTGYEDGE</sequence>
<gene>
    <name evidence="7" type="ORF">SARC_03446</name>
</gene>
<dbReference type="EMBL" id="KQ241772">
    <property type="protein sequence ID" value="KNC84322.1"/>
    <property type="molecule type" value="Genomic_DNA"/>
</dbReference>
<evidence type="ECO:0000256" key="1">
    <source>
        <dbReference type="ARBA" id="ARBA00004613"/>
    </source>
</evidence>
<evidence type="ECO:0000313" key="8">
    <source>
        <dbReference type="Proteomes" id="UP000054560"/>
    </source>
</evidence>
<evidence type="ECO:0000256" key="3">
    <source>
        <dbReference type="ARBA" id="ARBA00022525"/>
    </source>
</evidence>
<keyword evidence="8" id="KW-1185">Reference proteome</keyword>
<feature type="non-terminal residue" evidence="7">
    <location>
        <position position="2129"/>
    </location>
</feature>
<accession>A0A0L0G5K9</accession>
<dbReference type="Proteomes" id="UP000054560">
    <property type="component" value="Unassembled WGS sequence"/>
</dbReference>
<evidence type="ECO:0000256" key="2">
    <source>
        <dbReference type="ARBA" id="ARBA00007257"/>
    </source>
</evidence>
<evidence type="ECO:0000256" key="5">
    <source>
        <dbReference type="SAM" id="SignalP"/>
    </source>
</evidence>
<feature type="domain" description="SD-repeat containing protein B" evidence="6">
    <location>
        <begin position="734"/>
        <end position="783"/>
    </location>
</feature>
<dbReference type="eggNOG" id="ENOG502QR8U">
    <property type="taxonomic scope" value="Eukaryota"/>
</dbReference>
<evidence type="ECO:0000259" key="6">
    <source>
        <dbReference type="Pfam" id="PF17210"/>
    </source>
</evidence>
<keyword evidence="3" id="KW-0964">Secreted</keyword>
<dbReference type="PANTHER" id="PTHR36108">
    <property type="entry name" value="COLOSSIN-B-RELATED"/>
    <property type="match status" value="1"/>
</dbReference>
<dbReference type="RefSeq" id="XP_014158224.1">
    <property type="nucleotide sequence ID" value="XM_014302749.1"/>
</dbReference>
<dbReference type="SUPFAM" id="SSF117074">
    <property type="entry name" value="Hypothetical protein PA1324"/>
    <property type="match status" value="3"/>
</dbReference>
<reference evidence="7 8" key="1">
    <citation type="submission" date="2011-02" db="EMBL/GenBank/DDBJ databases">
        <title>The Genome Sequence of Sphaeroforma arctica JP610.</title>
        <authorList>
            <consortium name="The Broad Institute Genome Sequencing Platform"/>
            <person name="Russ C."/>
            <person name="Cuomo C."/>
            <person name="Young S.K."/>
            <person name="Zeng Q."/>
            <person name="Gargeya S."/>
            <person name="Alvarado L."/>
            <person name="Berlin A."/>
            <person name="Chapman S.B."/>
            <person name="Chen Z."/>
            <person name="Freedman E."/>
            <person name="Gellesch M."/>
            <person name="Goldberg J."/>
            <person name="Griggs A."/>
            <person name="Gujja S."/>
            <person name="Heilman E."/>
            <person name="Heiman D."/>
            <person name="Howarth C."/>
            <person name="Mehta T."/>
            <person name="Neiman D."/>
            <person name="Pearson M."/>
            <person name="Roberts A."/>
            <person name="Saif S."/>
            <person name="Shea T."/>
            <person name="Shenoy N."/>
            <person name="Sisk P."/>
            <person name="Stolte C."/>
            <person name="Sykes S."/>
            <person name="White J."/>
            <person name="Yandava C."/>
            <person name="Burger G."/>
            <person name="Gray M.W."/>
            <person name="Holland P.W.H."/>
            <person name="King N."/>
            <person name="Lang F.B.F."/>
            <person name="Roger A.J."/>
            <person name="Ruiz-Trillo I."/>
            <person name="Haas B."/>
            <person name="Nusbaum C."/>
            <person name="Birren B."/>
        </authorList>
    </citation>
    <scope>NUCLEOTIDE SEQUENCE [LARGE SCALE GENOMIC DNA]</scope>
    <source>
        <strain evidence="7 8">JP610</strain>
    </source>
</reference>
<dbReference type="SUPFAM" id="SSF49478">
    <property type="entry name" value="Cna protein B-type domain"/>
    <property type="match status" value="8"/>
</dbReference>
<dbReference type="GeneID" id="25903950"/>
<dbReference type="OrthoDB" id="21134at2759"/>
<protein>
    <recommendedName>
        <fullName evidence="6">SD-repeat containing protein B domain-containing protein</fullName>
    </recommendedName>
</protein>
<dbReference type="Pfam" id="PF13620">
    <property type="entry name" value="CarboxypepD_reg"/>
    <property type="match status" value="1"/>
</dbReference>
<proteinExistence type="inferred from homology"/>
<organism evidence="7 8">
    <name type="scientific">Sphaeroforma arctica JP610</name>
    <dbReference type="NCBI Taxonomy" id="667725"/>
    <lineage>
        <taxon>Eukaryota</taxon>
        <taxon>Ichthyosporea</taxon>
        <taxon>Ichthyophonida</taxon>
        <taxon>Sphaeroforma</taxon>
    </lineage>
</organism>
<evidence type="ECO:0000313" key="7">
    <source>
        <dbReference type="EMBL" id="KNC84322.1"/>
    </source>
</evidence>
<feature type="chain" id="PRO_5005539239" description="SD-repeat containing protein B domain-containing protein" evidence="5">
    <location>
        <begin position="31"/>
        <end position="2129"/>
    </location>
</feature>
<dbReference type="Gene3D" id="2.60.40.10">
    <property type="entry name" value="Immunoglobulins"/>
    <property type="match status" value="10"/>
</dbReference>